<organism evidence="1 2">
    <name type="scientific">Panagrolaimus sp. PS1159</name>
    <dbReference type="NCBI Taxonomy" id="55785"/>
    <lineage>
        <taxon>Eukaryota</taxon>
        <taxon>Metazoa</taxon>
        <taxon>Ecdysozoa</taxon>
        <taxon>Nematoda</taxon>
        <taxon>Chromadorea</taxon>
        <taxon>Rhabditida</taxon>
        <taxon>Tylenchina</taxon>
        <taxon>Panagrolaimomorpha</taxon>
        <taxon>Panagrolaimoidea</taxon>
        <taxon>Panagrolaimidae</taxon>
        <taxon>Panagrolaimus</taxon>
    </lineage>
</organism>
<dbReference type="WBParaSite" id="PS1159_v2.g4323.t1">
    <property type="protein sequence ID" value="PS1159_v2.g4323.t1"/>
    <property type="gene ID" value="PS1159_v2.g4323"/>
</dbReference>
<accession>A0AC35GEM6</accession>
<sequence>KRFDERNGQFGNDEDRRFAIVQRKIDPDYCIRQLAAVEKGDSNNGTKQQQRRQIPQLKRRRESVGAAVGGNLPKIVRPNYIRLQPRFGLTYRPVFDSNSPLRFSRSDYPVVNDGPRFRRHLTSSNERRSESVSMIQSNVVKTENIEQRTSEPIVITIDSSPSPSPSLNADQNGADFDDIASVHRPSPRPSIFDDIASVPRPSPRPSMASATVSRSSSLHNALMPQQQPTIGDETAQQQIPPQGNNQIPTGEEPTNPLPDRNVPEPAQLQQEQLHQGAPQEHQEVDNLPMMAAEVERLKKENEYKMQAFNERLKSKLIDKMAEELNSGI</sequence>
<evidence type="ECO:0000313" key="1">
    <source>
        <dbReference type="Proteomes" id="UP000887580"/>
    </source>
</evidence>
<protein>
    <submittedName>
        <fullName evidence="2">Uncharacterized protein</fullName>
    </submittedName>
</protein>
<evidence type="ECO:0000313" key="2">
    <source>
        <dbReference type="WBParaSite" id="PS1159_v2.g4323.t1"/>
    </source>
</evidence>
<proteinExistence type="predicted"/>
<reference evidence="2" key="1">
    <citation type="submission" date="2022-11" db="UniProtKB">
        <authorList>
            <consortium name="WormBaseParasite"/>
        </authorList>
    </citation>
    <scope>IDENTIFICATION</scope>
</reference>
<dbReference type="Proteomes" id="UP000887580">
    <property type="component" value="Unplaced"/>
</dbReference>
<name>A0AC35GEM6_9BILA</name>